<feature type="signal peptide" evidence="1">
    <location>
        <begin position="1"/>
        <end position="27"/>
    </location>
</feature>
<evidence type="ECO:0000313" key="3">
    <source>
        <dbReference type="Proteomes" id="UP000001072"/>
    </source>
</evidence>
<dbReference type="RefSeq" id="XP_007403987.1">
    <property type="nucleotide sequence ID" value="XM_007403925.1"/>
</dbReference>
<name>F4R464_MELLP</name>
<dbReference type="AlphaFoldDB" id="F4R464"/>
<dbReference type="InParanoid" id="F4R464"/>
<accession>F4R464</accession>
<reference evidence="3" key="1">
    <citation type="journal article" date="2011" name="Proc. Natl. Acad. Sci. U.S.A.">
        <title>Obligate biotrophy features unraveled by the genomic analysis of rust fungi.</title>
        <authorList>
            <person name="Duplessis S."/>
            <person name="Cuomo C.A."/>
            <person name="Lin Y.-C."/>
            <person name="Aerts A."/>
            <person name="Tisserant E."/>
            <person name="Veneault-Fourrey C."/>
            <person name="Joly D.L."/>
            <person name="Hacquard S."/>
            <person name="Amselem J."/>
            <person name="Cantarel B.L."/>
            <person name="Chiu R."/>
            <person name="Coutinho P.M."/>
            <person name="Feau N."/>
            <person name="Field M."/>
            <person name="Frey P."/>
            <person name="Gelhaye E."/>
            <person name="Goldberg J."/>
            <person name="Grabherr M.G."/>
            <person name="Kodira C.D."/>
            <person name="Kohler A."/>
            <person name="Kuees U."/>
            <person name="Lindquist E.A."/>
            <person name="Lucas S.M."/>
            <person name="Mago R."/>
            <person name="Mauceli E."/>
            <person name="Morin E."/>
            <person name="Murat C."/>
            <person name="Pangilinan J.L."/>
            <person name="Park R."/>
            <person name="Pearson M."/>
            <person name="Quesneville H."/>
            <person name="Rouhier N."/>
            <person name="Sakthikumar S."/>
            <person name="Salamov A.A."/>
            <person name="Schmutz J."/>
            <person name="Selles B."/>
            <person name="Shapiro H."/>
            <person name="Tanguay P."/>
            <person name="Tuskan G.A."/>
            <person name="Henrissat B."/>
            <person name="Van de Peer Y."/>
            <person name="Rouze P."/>
            <person name="Ellis J.G."/>
            <person name="Dodds P.N."/>
            <person name="Schein J.E."/>
            <person name="Zhong S."/>
            <person name="Hamelin R.C."/>
            <person name="Grigoriev I.V."/>
            <person name="Szabo L.J."/>
            <person name="Martin F."/>
        </authorList>
    </citation>
    <scope>NUCLEOTIDE SEQUENCE [LARGE SCALE GENOMIC DNA]</scope>
    <source>
        <strain evidence="3">98AG31 / pathotype 3-4-7</strain>
    </source>
</reference>
<evidence type="ECO:0000256" key="1">
    <source>
        <dbReference type="SAM" id="SignalP"/>
    </source>
</evidence>
<dbReference type="Proteomes" id="UP000001072">
    <property type="component" value="Unassembled WGS sequence"/>
</dbReference>
<dbReference type="KEGG" id="mlr:MELLADRAFT_87005"/>
<keyword evidence="1" id="KW-0732">Signal</keyword>
<organism evidence="3">
    <name type="scientific">Melampsora larici-populina (strain 98AG31 / pathotype 3-4-7)</name>
    <name type="common">Poplar leaf rust fungus</name>
    <dbReference type="NCBI Taxonomy" id="747676"/>
    <lineage>
        <taxon>Eukaryota</taxon>
        <taxon>Fungi</taxon>
        <taxon>Dikarya</taxon>
        <taxon>Basidiomycota</taxon>
        <taxon>Pucciniomycotina</taxon>
        <taxon>Pucciniomycetes</taxon>
        <taxon>Pucciniales</taxon>
        <taxon>Melampsoraceae</taxon>
        <taxon>Melampsora</taxon>
    </lineage>
</organism>
<gene>
    <name evidence="2" type="ORF">MELLADRAFT_87005</name>
</gene>
<keyword evidence="3" id="KW-1185">Reference proteome</keyword>
<evidence type="ECO:0000313" key="2">
    <source>
        <dbReference type="EMBL" id="EGG13049.1"/>
    </source>
</evidence>
<dbReference type="HOGENOM" id="CLU_150810_1_0_1"/>
<feature type="chain" id="PRO_5003320604" evidence="1">
    <location>
        <begin position="28"/>
        <end position="136"/>
    </location>
</feature>
<dbReference type="GeneID" id="18934364"/>
<sequence length="136" mass="15292">MLSFQSPHRLFAVFIAIWITQFAVTLSQTATVKCMHDFGILTPAYFAFCRDSGDTQWVCPTASCQKDGKRWVPMKNCALDHSVGTSDQQCARYNYLYPGCYQCTNPGGQKYTCSDKPQNVPYITCTECTKSNTNRA</sequence>
<dbReference type="VEuPathDB" id="FungiDB:MELLADRAFT_87005"/>
<protein>
    <submittedName>
        <fullName evidence="2">Secreted protein</fullName>
    </submittedName>
</protein>
<dbReference type="EMBL" id="GL883090">
    <property type="protein sequence ID" value="EGG13049.1"/>
    <property type="molecule type" value="Genomic_DNA"/>
</dbReference>
<proteinExistence type="predicted"/>